<dbReference type="Proteomes" id="UP000014137">
    <property type="component" value="Unassembled WGS sequence"/>
</dbReference>
<dbReference type="PATRIC" id="fig|1238180.3.peg.3665"/>
<dbReference type="Pfam" id="PF13228">
    <property type="entry name" value="DUF4037"/>
    <property type="match status" value="1"/>
</dbReference>
<evidence type="ECO:0000313" key="2">
    <source>
        <dbReference type="EMBL" id="EMD26490.1"/>
    </source>
</evidence>
<sequence>MARVTRSFIPGLELAGLFYTEVVAPILDSALNGVPYSAALIGWGSEVQGFDTVRSTDHAWGPRMQLFLGSADFLARRDDLDALLDRELPVEFRGHPVRFAFPPDAPSRHWVHVTDLGDFFTEQLGADPADGLSISTWLTVPTQVLRELTGGVVFHDGLGLLEPYRKLLAWFPDDVWRYVLACQWMRLSQEEPFVGRCGEVGDELGSAVVAARQVRDLMKLCLMMNRVYPPYSKWLGTAFAALPCAQELTPHLSGALSAQSWQERERHLSLAYEIAGRLHNDLGLTEPMDVKVRYFHDRPFRVLDAYRFTDALVSTIGDAAVRALPPVGAIDQYVDSTDLTDRGHAELRRRYVSGPGLDV</sequence>
<evidence type="ECO:0000259" key="1">
    <source>
        <dbReference type="Pfam" id="PF13228"/>
    </source>
</evidence>
<accession>M2Q3G7</accession>
<gene>
    <name evidence="2" type="ORF">C791_3334</name>
</gene>
<evidence type="ECO:0000313" key="3">
    <source>
        <dbReference type="Proteomes" id="UP000014137"/>
    </source>
</evidence>
<name>M2Q3G7_9PSEU</name>
<comment type="caution">
    <text evidence="2">The sequence shown here is derived from an EMBL/GenBank/DDBJ whole genome shotgun (WGS) entry which is preliminary data.</text>
</comment>
<feature type="domain" description="DUF4037" evidence="1">
    <location>
        <begin position="137"/>
        <end position="235"/>
    </location>
</feature>
<dbReference type="AlphaFoldDB" id="M2Q3G7"/>
<organism evidence="2 3">
    <name type="scientific">Amycolatopsis azurea DSM 43854</name>
    <dbReference type="NCBI Taxonomy" id="1238180"/>
    <lineage>
        <taxon>Bacteria</taxon>
        <taxon>Bacillati</taxon>
        <taxon>Actinomycetota</taxon>
        <taxon>Actinomycetes</taxon>
        <taxon>Pseudonocardiales</taxon>
        <taxon>Pseudonocardiaceae</taxon>
        <taxon>Amycolatopsis</taxon>
    </lineage>
</organism>
<reference evidence="2 3" key="1">
    <citation type="submission" date="2012-10" db="EMBL/GenBank/DDBJ databases">
        <title>Genome assembly of Amycolatopsis azurea DSM 43854.</title>
        <authorList>
            <person name="Khatri I."/>
            <person name="Kaur I."/>
            <person name="Subramanian S."/>
            <person name="Mayilraj S."/>
        </authorList>
    </citation>
    <scope>NUCLEOTIDE SEQUENCE [LARGE SCALE GENOMIC DNA]</scope>
    <source>
        <strain evidence="2 3">DSM 43854</strain>
    </source>
</reference>
<dbReference type="InterPro" id="IPR025117">
    <property type="entry name" value="DUF4037"/>
</dbReference>
<dbReference type="EMBL" id="ANMG01000032">
    <property type="protein sequence ID" value="EMD26490.1"/>
    <property type="molecule type" value="Genomic_DNA"/>
</dbReference>
<proteinExistence type="predicted"/>
<protein>
    <recommendedName>
        <fullName evidence="1">DUF4037 domain-containing protein</fullName>
    </recommendedName>
</protein>